<dbReference type="Gene3D" id="1.10.287.470">
    <property type="entry name" value="Helix hairpin bin"/>
    <property type="match status" value="1"/>
</dbReference>
<evidence type="ECO:0000313" key="4">
    <source>
        <dbReference type="Proteomes" id="UP001350748"/>
    </source>
</evidence>
<evidence type="ECO:0000256" key="1">
    <source>
        <dbReference type="SAM" id="Coils"/>
    </source>
</evidence>
<name>A0ABU7XFX2_9HYPH</name>
<feature type="coiled-coil region" evidence="1">
    <location>
        <begin position="167"/>
        <end position="232"/>
    </location>
</feature>
<dbReference type="PANTHER" id="PTHR30469">
    <property type="entry name" value="MULTIDRUG RESISTANCE PROTEIN MDTA"/>
    <property type="match status" value="1"/>
</dbReference>
<feature type="transmembrane region" description="Helical" evidence="2">
    <location>
        <begin position="61"/>
        <end position="84"/>
    </location>
</feature>
<keyword evidence="2" id="KW-0812">Transmembrane</keyword>
<evidence type="ECO:0000256" key="2">
    <source>
        <dbReference type="SAM" id="Phobius"/>
    </source>
</evidence>
<dbReference type="Gene3D" id="2.40.50.100">
    <property type="match status" value="1"/>
</dbReference>
<organism evidence="3 4">
    <name type="scientific">Methylocystis borbori</name>
    <dbReference type="NCBI Taxonomy" id="3118750"/>
    <lineage>
        <taxon>Bacteria</taxon>
        <taxon>Pseudomonadati</taxon>
        <taxon>Pseudomonadota</taxon>
        <taxon>Alphaproteobacteria</taxon>
        <taxon>Hyphomicrobiales</taxon>
        <taxon>Methylocystaceae</taxon>
        <taxon>Methylocystis</taxon>
    </lineage>
</organism>
<reference evidence="3 4" key="1">
    <citation type="submission" date="2024-02" db="EMBL/GenBank/DDBJ databases">
        <authorList>
            <person name="Grouzdev D."/>
        </authorList>
    </citation>
    <scope>NUCLEOTIDE SEQUENCE [LARGE SCALE GENOMIC DNA]</scope>
    <source>
        <strain evidence="3 4">9N</strain>
    </source>
</reference>
<proteinExistence type="predicted"/>
<dbReference type="InterPro" id="IPR014315">
    <property type="entry name" value="ABC_heterocyst_DevB"/>
</dbReference>
<keyword evidence="1" id="KW-0175">Coiled coil</keyword>
<evidence type="ECO:0000313" key="3">
    <source>
        <dbReference type="EMBL" id="MEF3366284.1"/>
    </source>
</evidence>
<dbReference type="SUPFAM" id="SSF111369">
    <property type="entry name" value="HlyD-like secretion proteins"/>
    <property type="match status" value="1"/>
</dbReference>
<comment type="caution">
    <text evidence="3">The sequence shown here is derived from an EMBL/GenBank/DDBJ whole genome shotgun (WGS) entry which is preliminary data.</text>
</comment>
<protein>
    <submittedName>
        <fullName evidence="3">HlyD family efflux transporter periplasmic adaptor subunit</fullName>
    </submittedName>
</protein>
<dbReference type="PANTHER" id="PTHR30469:SF15">
    <property type="entry name" value="HLYD FAMILY OF SECRETION PROTEINS"/>
    <property type="match status" value="1"/>
</dbReference>
<keyword evidence="4" id="KW-1185">Reference proteome</keyword>
<accession>A0ABU7XFX2</accession>
<dbReference type="EMBL" id="JAZHYN010000015">
    <property type="protein sequence ID" value="MEF3366284.1"/>
    <property type="molecule type" value="Genomic_DNA"/>
</dbReference>
<keyword evidence="2" id="KW-1133">Transmembrane helix</keyword>
<dbReference type="NCBIfam" id="TIGR02971">
    <property type="entry name" value="heterocyst_DevB"/>
    <property type="match status" value="1"/>
</dbReference>
<sequence>MPKLKKYAGSDIENDRICVDTASNGTMAARKMTHPFVVGASDRARSFKAGITPSKRASLQWMLQVLLAALAMGVGLFALTKYFISEAPTKQTMDTQRALTFPGVGALGRIEPRSRLIRVSTEAAESGAVVGQILVNESQSIKAGTRIAVLTDWRRRQAEVAYATAEINASKARLLAAEAELESAQRDSDRKKSLYKSGTATLSTVDGVELRLKKAKADVQVANASVQQSEASLELKQAQLSQAVATAPIDGVVIRINAHPGERIGPQGVADIANLNELDVVAEVYETDIMRVKVGQNAIVKLPEMNASYKAKVREIGFLVRKNHVNDTDPLADRDNKIVEVRLTLERPGIEELRHQLFRQVQVRIER</sequence>
<keyword evidence="2" id="KW-0472">Membrane</keyword>
<dbReference type="Proteomes" id="UP001350748">
    <property type="component" value="Unassembled WGS sequence"/>
</dbReference>
<dbReference type="RefSeq" id="WP_332081269.1">
    <property type="nucleotide sequence ID" value="NZ_JAZHYN010000015.1"/>
</dbReference>
<dbReference type="Gene3D" id="2.40.30.170">
    <property type="match status" value="1"/>
</dbReference>
<gene>
    <name evidence="3" type="ORF">V3H18_07000</name>
</gene>